<keyword evidence="8 16" id="KW-0413">Isomerase</keyword>
<dbReference type="EMBL" id="JAUSTO010000016">
    <property type="protein sequence ID" value="MDQ0153321.1"/>
    <property type="molecule type" value="Genomic_DNA"/>
</dbReference>
<evidence type="ECO:0000256" key="6">
    <source>
        <dbReference type="ARBA" id="ARBA00017128"/>
    </source>
</evidence>
<feature type="domain" description="RNA-binding S4" evidence="15">
    <location>
        <begin position="13"/>
        <end position="72"/>
    </location>
</feature>
<comment type="catalytic activity">
    <reaction evidence="2">
        <text>uridine(955/2504/2580) in 23S rRNA = pseudouridine(955/2504/2580) in 23S rRNA</text>
        <dbReference type="Rhea" id="RHEA:42528"/>
        <dbReference type="Rhea" id="RHEA-COMP:10099"/>
        <dbReference type="Rhea" id="RHEA-COMP:10100"/>
        <dbReference type="ChEBI" id="CHEBI:65314"/>
        <dbReference type="ChEBI" id="CHEBI:65315"/>
        <dbReference type="EC" id="5.4.99.24"/>
    </reaction>
</comment>
<dbReference type="Pfam" id="PF00849">
    <property type="entry name" value="PseudoU_synth_2"/>
    <property type="match status" value="1"/>
</dbReference>
<dbReference type="InterPro" id="IPR002942">
    <property type="entry name" value="S4_RNA-bd"/>
</dbReference>
<evidence type="ECO:0000256" key="9">
    <source>
        <dbReference type="ARBA" id="ARBA00030705"/>
    </source>
</evidence>
<dbReference type="PROSITE" id="PS50889">
    <property type="entry name" value="S4"/>
    <property type="match status" value="1"/>
</dbReference>
<dbReference type="InterPro" id="IPR006145">
    <property type="entry name" value="PsdUridine_synth_RsuA/RluA"/>
</dbReference>
<evidence type="ECO:0000313" key="17">
    <source>
        <dbReference type="Proteomes" id="UP001241537"/>
    </source>
</evidence>
<evidence type="ECO:0000256" key="14">
    <source>
        <dbReference type="PROSITE-ProRule" id="PRU00182"/>
    </source>
</evidence>
<dbReference type="Gene3D" id="3.30.2350.10">
    <property type="entry name" value="Pseudouridine synthase"/>
    <property type="match status" value="1"/>
</dbReference>
<evidence type="ECO:0000256" key="4">
    <source>
        <dbReference type="ARBA" id="ARBA00010876"/>
    </source>
</evidence>
<reference evidence="16" key="1">
    <citation type="submission" date="2023-07" db="EMBL/GenBank/DDBJ databases">
        <title>Genomic Encyclopedia of Type Strains, Phase IV (KMG-IV): sequencing the most valuable type-strain genomes for metagenomic binning, comparative biology and taxonomic classification.</title>
        <authorList>
            <person name="Goeker M."/>
        </authorList>
    </citation>
    <scope>NUCLEOTIDE SEQUENCE</scope>
    <source>
        <strain evidence="16">DSM 19659</strain>
    </source>
</reference>
<dbReference type="RefSeq" id="WP_106611862.1">
    <property type="nucleotide sequence ID" value="NZ_JAUSTO010000016.1"/>
</dbReference>
<dbReference type="GO" id="GO:0160141">
    <property type="term" value="F:23S rRNA pseudouridine(955/2504/2580) synthase activity"/>
    <property type="evidence" value="ECO:0007669"/>
    <property type="project" value="UniProtKB-EC"/>
</dbReference>
<dbReference type="Gene3D" id="3.10.290.10">
    <property type="entry name" value="RNA-binding S4 domain"/>
    <property type="match status" value="1"/>
</dbReference>
<gene>
    <name evidence="16" type="ORF">J2S20_002034</name>
</gene>
<evidence type="ECO:0000259" key="15">
    <source>
        <dbReference type="SMART" id="SM00363"/>
    </source>
</evidence>
<evidence type="ECO:0000256" key="12">
    <source>
        <dbReference type="ARBA" id="ARBA00033053"/>
    </source>
</evidence>
<evidence type="ECO:0000256" key="1">
    <source>
        <dbReference type="ARBA" id="ARBA00000073"/>
    </source>
</evidence>
<keyword evidence="17" id="KW-1185">Reference proteome</keyword>
<comment type="caution">
    <text evidence="16">The sequence shown here is derived from an EMBL/GenBank/DDBJ whole genome shotgun (WGS) entry which is preliminary data.</text>
</comment>
<evidence type="ECO:0000256" key="8">
    <source>
        <dbReference type="ARBA" id="ARBA00023235"/>
    </source>
</evidence>
<organism evidence="16 17">
    <name type="scientific">Moryella indoligenes</name>
    <dbReference type="NCBI Taxonomy" id="371674"/>
    <lineage>
        <taxon>Bacteria</taxon>
        <taxon>Bacillati</taxon>
        <taxon>Bacillota</taxon>
        <taxon>Clostridia</taxon>
        <taxon>Lachnospirales</taxon>
        <taxon>Lachnospiraceae</taxon>
        <taxon>Moryella</taxon>
    </lineage>
</organism>
<dbReference type="InterPro" id="IPR050188">
    <property type="entry name" value="RluA_PseudoU_synthase"/>
</dbReference>
<dbReference type="PANTHER" id="PTHR21600:SF92">
    <property type="entry name" value="RIBOSOMAL LARGE SUBUNIT PSEUDOURIDINE SYNTHASE C"/>
    <property type="match status" value="1"/>
</dbReference>
<dbReference type="SMART" id="SM00363">
    <property type="entry name" value="S4"/>
    <property type="match status" value="1"/>
</dbReference>
<dbReference type="CDD" id="cd02869">
    <property type="entry name" value="PseudoU_synth_RluA_like"/>
    <property type="match status" value="1"/>
</dbReference>
<dbReference type="EC" id="5.4.99.24" evidence="5"/>
<keyword evidence="14" id="KW-0694">RNA-binding</keyword>
<evidence type="ECO:0000256" key="10">
    <source>
        <dbReference type="ARBA" id="ARBA00031870"/>
    </source>
</evidence>
<dbReference type="SUPFAM" id="SSF55174">
    <property type="entry name" value="Alpha-L RNA-binding motif"/>
    <property type="match status" value="1"/>
</dbReference>
<evidence type="ECO:0000256" key="2">
    <source>
        <dbReference type="ARBA" id="ARBA00000381"/>
    </source>
</evidence>
<dbReference type="AlphaFoldDB" id="A0AAE3VBN1"/>
<sequence length="358" mass="39837">MKEFRIGPNEAGQRLDKFLGKYLRSASTGFLYKMLRKKNITVNDRKQSGAEKLSEGDIVRFWFSDESFAKLQGSVEARRACVLPPVSSDFRRNILYEDEGILILDKPAGMLSQKAAAGDISANELLLAYLMEQGSVTEESLRSFRPAIANRLDRNTSGLLLAGKTLPALQTLSACLRERSVEKYYLACVKGRMRKAQEVRAFLSKNSATNQVTVRSVPEGPEDRAIRTAFVPLAEAEDCTLLLIHLITGRTHQIRAQLSALGHPLLGDPKYGDTALNRRIAAEHGIRRQLLHAYILRFPRCAGVLAGLSGKTLRSPWPEDFKSVFPETEFHLKEVTLGNLENKRAPGLRSRGASESLK</sequence>
<evidence type="ECO:0000256" key="5">
    <source>
        <dbReference type="ARBA" id="ARBA00012785"/>
    </source>
</evidence>
<dbReference type="InterPro" id="IPR020103">
    <property type="entry name" value="PsdUridine_synth_cat_dom_sf"/>
</dbReference>
<keyword evidence="7" id="KW-0698">rRNA processing</keyword>
<dbReference type="GO" id="GO:0000455">
    <property type="term" value="P:enzyme-directed rRNA pseudouridine synthesis"/>
    <property type="evidence" value="ECO:0007669"/>
    <property type="project" value="TreeGrafter"/>
</dbReference>
<dbReference type="InterPro" id="IPR036986">
    <property type="entry name" value="S4_RNA-bd_sf"/>
</dbReference>
<proteinExistence type="inferred from homology"/>
<evidence type="ECO:0000256" key="11">
    <source>
        <dbReference type="ARBA" id="ARBA00031975"/>
    </source>
</evidence>
<dbReference type="Proteomes" id="UP001241537">
    <property type="component" value="Unassembled WGS sequence"/>
</dbReference>
<dbReference type="PANTHER" id="PTHR21600">
    <property type="entry name" value="MITOCHONDRIAL RNA PSEUDOURIDINE SYNTHASE"/>
    <property type="match status" value="1"/>
</dbReference>
<dbReference type="CDD" id="cd00165">
    <property type="entry name" value="S4"/>
    <property type="match status" value="1"/>
</dbReference>
<evidence type="ECO:0000256" key="13">
    <source>
        <dbReference type="ARBA" id="ARBA00033164"/>
    </source>
</evidence>
<comment type="similarity">
    <text evidence="4">Belongs to the pseudouridine synthase RluA family.</text>
</comment>
<dbReference type="GO" id="GO:0003723">
    <property type="term" value="F:RNA binding"/>
    <property type="evidence" value="ECO:0007669"/>
    <property type="project" value="UniProtKB-KW"/>
</dbReference>
<accession>A0AAE3VBN1</accession>
<dbReference type="InterPro" id="IPR006224">
    <property type="entry name" value="PsdUridine_synth_RluA-like_CS"/>
</dbReference>
<evidence type="ECO:0000313" key="16">
    <source>
        <dbReference type="EMBL" id="MDQ0153321.1"/>
    </source>
</evidence>
<dbReference type="PROSITE" id="PS01129">
    <property type="entry name" value="PSI_RLU"/>
    <property type="match status" value="1"/>
</dbReference>
<comment type="catalytic activity">
    <reaction evidence="1">
        <text>a uridine in RNA = a pseudouridine in RNA</text>
        <dbReference type="Rhea" id="RHEA:48348"/>
        <dbReference type="Rhea" id="RHEA-COMP:12068"/>
        <dbReference type="Rhea" id="RHEA-COMP:12069"/>
        <dbReference type="ChEBI" id="CHEBI:65314"/>
        <dbReference type="ChEBI" id="CHEBI:65315"/>
    </reaction>
</comment>
<evidence type="ECO:0000256" key="7">
    <source>
        <dbReference type="ARBA" id="ARBA00022552"/>
    </source>
</evidence>
<evidence type="ECO:0000256" key="3">
    <source>
        <dbReference type="ARBA" id="ARBA00002876"/>
    </source>
</evidence>
<dbReference type="SUPFAM" id="SSF55120">
    <property type="entry name" value="Pseudouridine synthase"/>
    <property type="match status" value="1"/>
</dbReference>
<name>A0AAE3VBN1_9FIRM</name>
<comment type="function">
    <text evidence="3">Responsible for synthesis of pseudouridine from uracil at positions 955, 2504 and 2580 in 23S ribosomal RNA.</text>
</comment>
<protein>
    <recommendedName>
        <fullName evidence="6">Ribosomal large subunit pseudouridine synthase C</fullName>
        <ecNumber evidence="5">5.4.99.24</ecNumber>
    </recommendedName>
    <alternativeName>
        <fullName evidence="9">23S rRNA pseudouridine(955/2504/2580) synthase</fullName>
    </alternativeName>
    <alternativeName>
        <fullName evidence="10">RNA pseudouridylate synthase</fullName>
    </alternativeName>
    <alternativeName>
        <fullName evidence="13">RNA-uridine isomerase</fullName>
    </alternativeName>
    <alternativeName>
        <fullName evidence="11">rRNA pseudouridylate synthase C</fullName>
    </alternativeName>
    <alternativeName>
        <fullName evidence="12">rRNA-uridine isomerase C</fullName>
    </alternativeName>
</protein>